<reference evidence="9" key="1">
    <citation type="journal article" date="2020" name="Int. J. Syst. Evol. Microbiol.">
        <title>Aquipluma nitroreducens gen. nov. sp. nov., a novel facultatively anaerobic bacterium isolated from a freshwater lake.</title>
        <authorList>
            <person name="Watanabe M."/>
            <person name="Kojima H."/>
            <person name="Fukui M."/>
        </authorList>
    </citation>
    <scope>NUCLEOTIDE SEQUENCE</scope>
    <source>
        <strain evidence="9">MeG22</strain>
    </source>
</reference>
<evidence type="ECO:0000256" key="4">
    <source>
        <dbReference type="ARBA" id="ARBA00022475"/>
    </source>
</evidence>
<feature type="transmembrane region" description="Helical" evidence="8">
    <location>
        <begin position="412"/>
        <end position="431"/>
    </location>
</feature>
<dbReference type="SUPFAM" id="SSF103473">
    <property type="entry name" value="MFS general substrate transporter"/>
    <property type="match status" value="1"/>
</dbReference>
<comment type="function">
    <text evidence="1">Intake of glucose and galactose.</text>
</comment>
<dbReference type="GO" id="GO:0055056">
    <property type="term" value="F:D-glucose transmembrane transporter activity"/>
    <property type="evidence" value="ECO:0007669"/>
    <property type="project" value="InterPro"/>
</dbReference>
<feature type="transmembrane region" description="Helical" evidence="8">
    <location>
        <begin position="88"/>
        <end position="105"/>
    </location>
</feature>
<feature type="transmembrane region" description="Helical" evidence="8">
    <location>
        <begin position="203"/>
        <end position="224"/>
    </location>
</feature>
<evidence type="ECO:0000313" key="9">
    <source>
        <dbReference type="EMBL" id="BBE16156.1"/>
    </source>
</evidence>
<feature type="transmembrane region" description="Helical" evidence="8">
    <location>
        <begin position="253"/>
        <end position="278"/>
    </location>
</feature>
<keyword evidence="6 8" id="KW-1133">Transmembrane helix</keyword>
<feature type="transmembrane region" description="Helical" evidence="8">
    <location>
        <begin position="55"/>
        <end position="76"/>
    </location>
</feature>
<feature type="transmembrane region" description="Helical" evidence="8">
    <location>
        <begin position="350"/>
        <end position="374"/>
    </location>
</feature>
<feature type="transmembrane region" description="Helical" evidence="8">
    <location>
        <begin position="290"/>
        <end position="310"/>
    </location>
</feature>
<protein>
    <submittedName>
        <fullName evidence="9">N-acetyl glucosamine transporter, NagP</fullName>
    </submittedName>
</protein>
<evidence type="ECO:0000256" key="3">
    <source>
        <dbReference type="ARBA" id="ARBA00009120"/>
    </source>
</evidence>
<keyword evidence="5 8" id="KW-0812">Transmembrane</keyword>
<gene>
    <name evidence="9" type="ORF">AQPE_0293</name>
</gene>
<dbReference type="GO" id="GO:1904659">
    <property type="term" value="P:D-glucose transmembrane transport"/>
    <property type="evidence" value="ECO:0007669"/>
    <property type="project" value="InterPro"/>
</dbReference>
<evidence type="ECO:0000256" key="6">
    <source>
        <dbReference type="ARBA" id="ARBA00022989"/>
    </source>
</evidence>
<dbReference type="EMBL" id="AP018694">
    <property type="protein sequence ID" value="BBE16156.1"/>
    <property type="molecule type" value="Genomic_DNA"/>
</dbReference>
<feature type="transmembrane region" description="Helical" evidence="8">
    <location>
        <begin position="386"/>
        <end position="406"/>
    </location>
</feature>
<evidence type="ECO:0000256" key="1">
    <source>
        <dbReference type="ARBA" id="ARBA00003321"/>
    </source>
</evidence>
<dbReference type="InterPro" id="IPR011701">
    <property type="entry name" value="MFS"/>
</dbReference>
<dbReference type="RefSeq" id="WP_318349255.1">
    <property type="nucleotide sequence ID" value="NZ_AP018694.1"/>
</dbReference>
<keyword evidence="7 8" id="KW-0472">Membrane</keyword>
<comment type="subcellular location">
    <subcellularLocation>
        <location evidence="2">Cell inner membrane</location>
        <topology evidence="2">Multi-pass membrane protein</topology>
    </subcellularLocation>
</comment>
<dbReference type="PANTHER" id="PTHR43702:SF12">
    <property type="entry name" value="N-ACETYL GLUCOSAMINE TRANSPORTER NAGP"/>
    <property type="match status" value="1"/>
</dbReference>
<dbReference type="NCBIfam" id="TIGR01272">
    <property type="entry name" value="gluP"/>
    <property type="match status" value="1"/>
</dbReference>
<organism evidence="9 10">
    <name type="scientific">Aquipluma nitroreducens</name>
    <dbReference type="NCBI Taxonomy" id="2010828"/>
    <lineage>
        <taxon>Bacteria</taxon>
        <taxon>Pseudomonadati</taxon>
        <taxon>Bacteroidota</taxon>
        <taxon>Bacteroidia</taxon>
        <taxon>Marinilabiliales</taxon>
        <taxon>Prolixibacteraceae</taxon>
        <taxon>Aquipluma</taxon>
    </lineage>
</organism>
<dbReference type="InterPro" id="IPR036259">
    <property type="entry name" value="MFS_trans_sf"/>
</dbReference>
<dbReference type="Gene3D" id="1.20.1250.20">
    <property type="entry name" value="MFS general substrate transporter like domains"/>
    <property type="match status" value="2"/>
</dbReference>
<dbReference type="InterPro" id="IPR050375">
    <property type="entry name" value="MFS_TsgA-like"/>
</dbReference>
<dbReference type="Proteomes" id="UP001193389">
    <property type="component" value="Chromosome"/>
</dbReference>
<evidence type="ECO:0000256" key="7">
    <source>
        <dbReference type="ARBA" id="ARBA00023136"/>
    </source>
</evidence>
<accession>A0A5K7S3Q0</accession>
<feature type="transmembrane region" description="Helical" evidence="8">
    <location>
        <begin position="319"/>
        <end position="338"/>
    </location>
</feature>
<sequence>MRKKIEVVHAGSLSTRDTVISIIIIALLFFIFGFTTWINAILIPYFKISCELNNALSLLVAFAFYIAYFVMSIPAAHLLEKVGFKKGIMIGFWIMALGALIFVPAALTRTYWIFLLGLFSIGTGLSILQPAGNTYITMIGSKERAAQRMSIMGVCNKSAGIIAPLLLAAAILRPTDTELFKQLPLMDEVTRNAALDELVRRVIVPYSVMAVILFGLGLMIRYSILPEIDTNTENPAVAGANSSKTSIVQFPHLILGGVAIFLHVGSQVVGINTIIGYAQSLGLPLLEAKVFPSYILGITMFGFLSGIVLIPKFINHLRVLRICTTSAAVLTLLFFVAHGQVNFLDHTTDLSIWVLVILGLSNSLMYSTIWPLALNGLGRFTKMGGSILVMGLSGSAIVPLIYGYFADLYNPRAAYWVLLPCYIYLIYYAWYGYRIKRWSLKETVLA</sequence>
<keyword evidence="4" id="KW-1003">Cell membrane</keyword>
<evidence type="ECO:0000256" key="2">
    <source>
        <dbReference type="ARBA" id="ARBA00004429"/>
    </source>
</evidence>
<dbReference type="PANTHER" id="PTHR43702">
    <property type="entry name" value="L-FUCOSE-PROTON SYMPORTER"/>
    <property type="match status" value="1"/>
</dbReference>
<dbReference type="Pfam" id="PF07690">
    <property type="entry name" value="MFS_1"/>
    <property type="match status" value="1"/>
</dbReference>
<evidence type="ECO:0000256" key="8">
    <source>
        <dbReference type="SAM" id="Phobius"/>
    </source>
</evidence>
<dbReference type="GO" id="GO:0005354">
    <property type="term" value="F:galactose transmembrane transporter activity"/>
    <property type="evidence" value="ECO:0007669"/>
    <property type="project" value="InterPro"/>
</dbReference>
<dbReference type="KEGG" id="anf:AQPE_0293"/>
<feature type="transmembrane region" description="Helical" evidence="8">
    <location>
        <begin position="111"/>
        <end position="128"/>
    </location>
</feature>
<proteinExistence type="inferred from homology"/>
<name>A0A5K7S3Q0_9BACT</name>
<evidence type="ECO:0000313" key="10">
    <source>
        <dbReference type="Proteomes" id="UP001193389"/>
    </source>
</evidence>
<keyword evidence="10" id="KW-1185">Reference proteome</keyword>
<feature type="transmembrane region" description="Helical" evidence="8">
    <location>
        <begin position="149"/>
        <end position="172"/>
    </location>
</feature>
<feature type="transmembrane region" description="Helical" evidence="8">
    <location>
        <begin position="20"/>
        <end position="43"/>
    </location>
</feature>
<comment type="similarity">
    <text evidence="3">Belongs to the major facilitator superfamily. FHS transporter (TC 2.A.1.7) family.</text>
</comment>
<dbReference type="CDD" id="cd17394">
    <property type="entry name" value="MFS_FucP_like"/>
    <property type="match status" value="1"/>
</dbReference>
<dbReference type="InterPro" id="IPR005964">
    <property type="entry name" value="Glc/Gal_transptr_bac"/>
</dbReference>
<dbReference type="GO" id="GO:0005886">
    <property type="term" value="C:plasma membrane"/>
    <property type="evidence" value="ECO:0007669"/>
    <property type="project" value="UniProtKB-SubCell"/>
</dbReference>
<evidence type="ECO:0000256" key="5">
    <source>
        <dbReference type="ARBA" id="ARBA00022692"/>
    </source>
</evidence>
<dbReference type="AlphaFoldDB" id="A0A5K7S3Q0"/>